<evidence type="ECO:0000313" key="1">
    <source>
        <dbReference type="EMBL" id="GJS54230.1"/>
    </source>
</evidence>
<comment type="caution">
    <text evidence="1">The sequence shown here is derived from an EMBL/GenBank/DDBJ whole genome shotgun (WGS) entry which is preliminary data.</text>
</comment>
<gene>
    <name evidence="1" type="ORF">Tco_0627592</name>
</gene>
<accession>A0ABQ4WMZ1</accession>
<evidence type="ECO:0000313" key="2">
    <source>
        <dbReference type="Proteomes" id="UP001151760"/>
    </source>
</evidence>
<proteinExistence type="predicted"/>
<organism evidence="1 2">
    <name type="scientific">Tanacetum coccineum</name>
    <dbReference type="NCBI Taxonomy" id="301880"/>
    <lineage>
        <taxon>Eukaryota</taxon>
        <taxon>Viridiplantae</taxon>
        <taxon>Streptophyta</taxon>
        <taxon>Embryophyta</taxon>
        <taxon>Tracheophyta</taxon>
        <taxon>Spermatophyta</taxon>
        <taxon>Magnoliopsida</taxon>
        <taxon>eudicotyledons</taxon>
        <taxon>Gunneridae</taxon>
        <taxon>Pentapetalae</taxon>
        <taxon>asterids</taxon>
        <taxon>campanulids</taxon>
        <taxon>Asterales</taxon>
        <taxon>Asteraceae</taxon>
        <taxon>Asteroideae</taxon>
        <taxon>Anthemideae</taxon>
        <taxon>Anthemidinae</taxon>
        <taxon>Tanacetum</taxon>
    </lineage>
</organism>
<dbReference type="EMBL" id="BQNB010008782">
    <property type="protein sequence ID" value="GJS54230.1"/>
    <property type="molecule type" value="Genomic_DNA"/>
</dbReference>
<keyword evidence="2" id="KW-1185">Reference proteome</keyword>
<name>A0ABQ4WMZ1_9ASTR</name>
<sequence>MGGISTLRGDLQVGISQFDKDVVLRVVDSMGLYVGLGGMCNGVSRVDVGEIGSRGDNDSLVMTYRGDGSGEIWIRSGTNGAQIYRLEEKRVRRQDVRRVGVQVARCRVDILISLDVIIAILKDYSIIYICNRTRRCRDTGITLYYGVGDGEENKGMRQVLTEIILNMSHNFRDDEYDGMSLYSSYCLAYTQDQKRTLGATWTTASELRWQLVSHVLAKPYATQLFCMCQRIQYFIGVAISKIRTYENGHSVLTARRPLSEVLSQCGLSSGVRYSRTENTRSEHYTIRCEDILYNRATLALMGSLSSDGVSTLNNLD</sequence>
<reference evidence="1" key="2">
    <citation type="submission" date="2022-01" db="EMBL/GenBank/DDBJ databases">
        <authorList>
            <person name="Yamashiro T."/>
            <person name="Shiraishi A."/>
            <person name="Satake H."/>
            <person name="Nakayama K."/>
        </authorList>
    </citation>
    <scope>NUCLEOTIDE SEQUENCE</scope>
</reference>
<reference evidence="1" key="1">
    <citation type="journal article" date="2022" name="Int. J. Mol. Sci.">
        <title>Draft Genome of Tanacetum Coccineum: Genomic Comparison of Closely Related Tanacetum-Family Plants.</title>
        <authorList>
            <person name="Yamashiro T."/>
            <person name="Shiraishi A."/>
            <person name="Nakayama K."/>
            <person name="Satake H."/>
        </authorList>
    </citation>
    <scope>NUCLEOTIDE SEQUENCE</scope>
</reference>
<protein>
    <submittedName>
        <fullName evidence="1">Uncharacterized protein</fullName>
    </submittedName>
</protein>
<dbReference type="Proteomes" id="UP001151760">
    <property type="component" value="Unassembled WGS sequence"/>
</dbReference>